<sequence>MAKITLEQLDKLGLQAARSPLDKAVQEGRTQFAISFHAKQGKDDMIVYLTFHLLPDLKTIDLTHYEVLIKLPIVLAHGEIGGIDTAALEQKISEIDWSAPVQDTDSACAARLALAVQLYELEQAGQEGYSLSKKLQVKYFTGTPFAVSIAGDFRLKSLSKNYYPSQSFQNHFPSLKEAHSFMRHELKIKGWHLAELPAKKAGRSKKQKS</sequence>
<name>A0A3E1P2J6_9BACT</name>
<accession>A0A3E1P2J6</accession>
<gene>
    <name evidence="1" type="ORF">DXN04_14170</name>
</gene>
<dbReference type="EMBL" id="QTJV01000004">
    <property type="protein sequence ID" value="RFM34423.1"/>
    <property type="molecule type" value="Genomic_DNA"/>
</dbReference>
<reference evidence="1 2" key="1">
    <citation type="submission" date="2018-08" db="EMBL/GenBank/DDBJ databases">
        <title>Chitinophaga sp. K20C18050901, a novel bacterium isolated from forest soil.</title>
        <authorList>
            <person name="Wang C."/>
        </authorList>
    </citation>
    <scope>NUCLEOTIDE SEQUENCE [LARGE SCALE GENOMIC DNA]</scope>
    <source>
        <strain evidence="1 2">K20C18050901</strain>
    </source>
</reference>
<keyword evidence="2" id="KW-1185">Reference proteome</keyword>
<protein>
    <submittedName>
        <fullName evidence="1">Uncharacterized protein</fullName>
    </submittedName>
</protein>
<comment type="caution">
    <text evidence="1">The sequence shown here is derived from an EMBL/GenBank/DDBJ whole genome shotgun (WGS) entry which is preliminary data.</text>
</comment>
<dbReference type="RefSeq" id="WP_116854007.1">
    <property type="nucleotide sequence ID" value="NZ_QTJV01000004.1"/>
</dbReference>
<proteinExistence type="predicted"/>
<dbReference type="AlphaFoldDB" id="A0A3E1P2J6"/>
<organism evidence="1 2">
    <name type="scientific">Chitinophaga silvisoli</name>
    <dbReference type="NCBI Taxonomy" id="2291814"/>
    <lineage>
        <taxon>Bacteria</taxon>
        <taxon>Pseudomonadati</taxon>
        <taxon>Bacteroidota</taxon>
        <taxon>Chitinophagia</taxon>
        <taxon>Chitinophagales</taxon>
        <taxon>Chitinophagaceae</taxon>
        <taxon>Chitinophaga</taxon>
    </lineage>
</organism>
<evidence type="ECO:0000313" key="2">
    <source>
        <dbReference type="Proteomes" id="UP000261174"/>
    </source>
</evidence>
<evidence type="ECO:0000313" key="1">
    <source>
        <dbReference type="EMBL" id="RFM34423.1"/>
    </source>
</evidence>
<dbReference type="OrthoDB" id="9823453at2"/>
<dbReference type="Proteomes" id="UP000261174">
    <property type="component" value="Unassembled WGS sequence"/>
</dbReference>